<keyword evidence="2 4" id="KW-0687">Ribonucleoprotein</keyword>
<dbReference type="InterPro" id="IPR000231">
    <property type="entry name" value="Ribosomal_eL30"/>
</dbReference>
<gene>
    <name evidence="4" type="primary">rpl30e</name>
    <name evidence="6" type="ORF">AKJ45_03310</name>
</gene>
<accession>A0A133V8F8</accession>
<dbReference type="AlphaFoldDB" id="A0A133V8F8"/>
<dbReference type="InterPro" id="IPR039109">
    <property type="entry name" value="Ribosomal_eL30-like"/>
</dbReference>
<dbReference type="Proteomes" id="UP000070565">
    <property type="component" value="Unassembled WGS sequence"/>
</dbReference>
<dbReference type="NCBIfam" id="NF002172">
    <property type="entry name" value="PRK01018.1"/>
    <property type="match status" value="1"/>
</dbReference>
<keyword evidence="7" id="KW-1185">Reference proteome</keyword>
<dbReference type="GO" id="GO:0006412">
    <property type="term" value="P:translation"/>
    <property type="evidence" value="ECO:0007669"/>
    <property type="project" value="UniProtKB-UniRule"/>
</dbReference>
<dbReference type="PANTHER" id="PTHR11449">
    <property type="entry name" value="RIBOSOMAL PROTEIN L30"/>
    <property type="match status" value="1"/>
</dbReference>
<keyword evidence="1 4" id="KW-0689">Ribosomal protein</keyword>
<dbReference type="InterPro" id="IPR029064">
    <property type="entry name" value="Ribosomal_eL30-like_sf"/>
</dbReference>
<organism evidence="6 7">
    <name type="scientific">candidate division MSBL1 archaeon SCGC-AAA261F19</name>
    <dbReference type="NCBI Taxonomy" id="1698275"/>
    <lineage>
        <taxon>Archaea</taxon>
        <taxon>Methanobacteriati</taxon>
        <taxon>Methanobacteriota</taxon>
        <taxon>candidate division MSBL1</taxon>
    </lineage>
</organism>
<proteinExistence type="inferred from homology"/>
<dbReference type="InterPro" id="IPR004038">
    <property type="entry name" value="Ribosomal_eL8/eL30/eS12/Gad45"/>
</dbReference>
<evidence type="ECO:0000256" key="4">
    <source>
        <dbReference type="HAMAP-Rule" id="MF_00481"/>
    </source>
</evidence>
<comment type="similarity">
    <text evidence="4">Belongs to the eukaryotic ribosomal protein eL30 family.</text>
</comment>
<dbReference type="HAMAP" id="MF_00481">
    <property type="entry name" value="Ribosomal_eL30"/>
    <property type="match status" value="1"/>
</dbReference>
<dbReference type="GO" id="GO:0022625">
    <property type="term" value="C:cytosolic large ribosomal subunit"/>
    <property type="evidence" value="ECO:0007669"/>
    <property type="project" value="InterPro"/>
</dbReference>
<sequence>MDIDRELREVEKTGAVVLGSNETLKEIKTCRSKLVIITPNCPDSVRRNIVRNAEIKNVPLYFYGGDSEDLGLALGKPFLVSVAAVIDPGKSSILELGEKD</sequence>
<dbReference type="Pfam" id="PF01248">
    <property type="entry name" value="Ribosomal_L7Ae"/>
    <property type="match status" value="1"/>
</dbReference>
<name>A0A133V8F8_9EURY</name>
<comment type="caution">
    <text evidence="6">The sequence shown here is derived from an EMBL/GenBank/DDBJ whole genome shotgun (WGS) entry which is preliminary data.</text>
</comment>
<dbReference type="Gene3D" id="3.30.1330.30">
    <property type="match status" value="1"/>
</dbReference>
<protein>
    <recommendedName>
        <fullName evidence="3 4">Large ribosomal subunit protein eL30</fullName>
    </recommendedName>
</protein>
<dbReference type="SUPFAM" id="SSF55315">
    <property type="entry name" value="L30e-like"/>
    <property type="match status" value="1"/>
</dbReference>
<feature type="domain" description="Ribosomal protein eL8/eL30/eS12/Gadd45" evidence="5">
    <location>
        <begin position="2"/>
        <end position="94"/>
    </location>
</feature>
<dbReference type="GO" id="GO:0003723">
    <property type="term" value="F:RNA binding"/>
    <property type="evidence" value="ECO:0007669"/>
    <property type="project" value="InterPro"/>
</dbReference>
<evidence type="ECO:0000256" key="2">
    <source>
        <dbReference type="ARBA" id="ARBA00023274"/>
    </source>
</evidence>
<evidence type="ECO:0000256" key="3">
    <source>
        <dbReference type="ARBA" id="ARBA00035231"/>
    </source>
</evidence>
<dbReference type="GO" id="GO:0003735">
    <property type="term" value="F:structural constituent of ribosome"/>
    <property type="evidence" value="ECO:0007669"/>
    <property type="project" value="InterPro"/>
</dbReference>
<evidence type="ECO:0000313" key="6">
    <source>
        <dbReference type="EMBL" id="KXB02706.1"/>
    </source>
</evidence>
<evidence type="ECO:0000313" key="7">
    <source>
        <dbReference type="Proteomes" id="UP000070565"/>
    </source>
</evidence>
<evidence type="ECO:0000259" key="5">
    <source>
        <dbReference type="Pfam" id="PF01248"/>
    </source>
</evidence>
<evidence type="ECO:0000256" key="1">
    <source>
        <dbReference type="ARBA" id="ARBA00022980"/>
    </source>
</evidence>
<dbReference type="EMBL" id="LHXZ01000053">
    <property type="protein sequence ID" value="KXB02706.1"/>
    <property type="molecule type" value="Genomic_DNA"/>
</dbReference>
<reference evidence="6 7" key="1">
    <citation type="journal article" date="2016" name="Sci. Rep.">
        <title>Metabolic traits of an uncultured archaeal lineage -MSBL1- from brine pools of the Red Sea.</title>
        <authorList>
            <person name="Mwirichia R."/>
            <person name="Alam I."/>
            <person name="Rashid M."/>
            <person name="Vinu M."/>
            <person name="Ba-Alawi W."/>
            <person name="Anthony Kamau A."/>
            <person name="Kamanda Ngugi D."/>
            <person name="Goker M."/>
            <person name="Klenk H.P."/>
            <person name="Bajic V."/>
            <person name="Stingl U."/>
        </authorList>
    </citation>
    <scope>NUCLEOTIDE SEQUENCE [LARGE SCALE GENOMIC DNA]</scope>
    <source>
        <strain evidence="6">SCGC-AAA261F19</strain>
    </source>
</reference>